<feature type="domain" description="HD" evidence="1">
    <location>
        <begin position="20"/>
        <end position="129"/>
    </location>
</feature>
<evidence type="ECO:0000313" key="3">
    <source>
        <dbReference type="Proteomes" id="UP001595916"/>
    </source>
</evidence>
<dbReference type="SUPFAM" id="SSF109604">
    <property type="entry name" value="HD-domain/PDEase-like"/>
    <property type="match status" value="1"/>
</dbReference>
<dbReference type="CDD" id="cd00077">
    <property type="entry name" value="HDc"/>
    <property type="match status" value="1"/>
</dbReference>
<dbReference type="EC" id="3.1.-.-" evidence="2"/>
<protein>
    <submittedName>
        <fullName evidence="2">HD domain-containing protein</fullName>
        <ecNumber evidence="2">3.1.-.-</ecNumber>
    </submittedName>
</protein>
<reference evidence="3" key="1">
    <citation type="journal article" date="2019" name="Int. J. Syst. Evol. Microbiol.">
        <title>The Global Catalogue of Microorganisms (GCM) 10K type strain sequencing project: providing services to taxonomists for standard genome sequencing and annotation.</title>
        <authorList>
            <consortium name="The Broad Institute Genomics Platform"/>
            <consortium name="The Broad Institute Genome Sequencing Center for Infectious Disease"/>
            <person name="Wu L."/>
            <person name="Ma J."/>
        </authorList>
    </citation>
    <scope>NUCLEOTIDE SEQUENCE [LARGE SCALE GENOMIC DNA]</scope>
    <source>
        <strain evidence="3">CCUG 46385</strain>
    </source>
</reference>
<sequence length="161" mass="18005">MTVSQVMEKMILYSEGNLTDINHFMKVYALAKTIGEREGLDQKTQKILEVAAIIHDIACPLCREKYGSTNGKLQEKEGGALARAFLKEAGAQEDLVERVVYLVEHHHTYTGVDGLDYRILLEADFLVNAAEGNISHMYSENVKGNLFQTPSGLRLLESMFP</sequence>
<dbReference type="Gene3D" id="1.10.3210.10">
    <property type="entry name" value="Hypothetical protein af1432"/>
    <property type="match status" value="1"/>
</dbReference>
<dbReference type="PROSITE" id="PS51831">
    <property type="entry name" value="HD"/>
    <property type="match status" value="1"/>
</dbReference>
<proteinExistence type="predicted"/>
<keyword evidence="2" id="KW-0378">Hydrolase</keyword>
<comment type="caution">
    <text evidence="2">The sequence shown here is derived from an EMBL/GenBank/DDBJ whole genome shotgun (WGS) entry which is preliminary data.</text>
</comment>
<dbReference type="GO" id="GO:0016787">
    <property type="term" value="F:hydrolase activity"/>
    <property type="evidence" value="ECO:0007669"/>
    <property type="project" value="UniProtKB-KW"/>
</dbReference>
<dbReference type="EMBL" id="JBHSHL010000043">
    <property type="protein sequence ID" value="MFC4805297.1"/>
    <property type="molecule type" value="Genomic_DNA"/>
</dbReference>
<dbReference type="Pfam" id="PF01966">
    <property type="entry name" value="HD"/>
    <property type="match status" value="1"/>
</dbReference>
<evidence type="ECO:0000259" key="1">
    <source>
        <dbReference type="PROSITE" id="PS51831"/>
    </source>
</evidence>
<evidence type="ECO:0000313" key="2">
    <source>
        <dbReference type="EMBL" id="MFC4805297.1"/>
    </source>
</evidence>
<dbReference type="Proteomes" id="UP001595916">
    <property type="component" value="Unassembled WGS sequence"/>
</dbReference>
<dbReference type="InterPro" id="IPR003607">
    <property type="entry name" value="HD/PDEase_dom"/>
</dbReference>
<dbReference type="InterPro" id="IPR006674">
    <property type="entry name" value="HD_domain"/>
</dbReference>
<keyword evidence="3" id="KW-1185">Reference proteome</keyword>
<dbReference type="RefSeq" id="WP_379788845.1">
    <property type="nucleotide sequence ID" value="NZ_JBHSHL010000043.1"/>
</dbReference>
<accession>A0ABV9QNH4</accession>
<organism evidence="2 3">
    <name type="scientific">Filifactor villosus</name>
    <dbReference type="NCBI Taxonomy" id="29374"/>
    <lineage>
        <taxon>Bacteria</taxon>
        <taxon>Bacillati</taxon>
        <taxon>Bacillota</taxon>
        <taxon>Clostridia</taxon>
        <taxon>Peptostreptococcales</taxon>
        <taxon>Filifactoraceae</taxon>
        <taxon>Filifactor</taxon>
    </lineage>
</organism>
<gene>
    <name evidence="2" type="ORF">ACFO4R_09405</name>
</gene>
<name>A0ABV9QNH4_9FIRM</name>